<dbReference type="EMBL" id="JBIGHY010000001">
    <property type="protein sequence ID" value="MFG6412862.1"/>
    <property type="molecule type" value="Genomic_DNA"/>
</dbReference>
<evidence type="ECO:0000313" key="3">
    <source>
        <dbReference type="Proteomes" id="UP001606300"/>
    </source>
</evidence>
<dbReference type="Gene3D" id="1.10.1200.10">
    <property type="entry name" value="ACP-like"/>
    <property type="match status" value="1"/>
</dbReference>
<dbReference type="NCBIfam" id="NF006617">
    <property type="entry name" value="PRK09184.1"/>
    <property type="match status" value="1"/>
</dbReference>
<keyword evidence="3" id="KW-1185">Reference proteome</keyword>
<dbReference type="Pfam" id="PF00550">
    <property type="entry name" value="PP-binding"/>
    <property type="match status" value="1"/>
</dbReference>
<proteinExistence type="predicted"/>
<organism evidence="2 3">
    <name type="scientific">Pelomonas dachongensis</name>
    <dbReference type="NCBI Taxonomy" id="3299029"/>
    <lineage>
        <taxon>Bacteria</taxon>
        <taxon>Pseudomonadati</taxon>
        <taxon>Pseudomonadota</taxon>
        <taxon>Betaproteobacteria</taxon>
        <taxon>Burkholderiales</taxon>
        <taxon>Sphaerotilaceae</taxon>
        <taxon>Roseateles</taxon>
    </lineage>
</organism>
<gene>
    <name evidence="2" type="ORF">ACG02S_03005</name>
</gene>
<evidence type="ECO:0000313" key="2">
    <source>
        <dbReference type="EMBL" id="MFG6412862.1"/>
    </source>
</evidence>
<evidence type="ECO:0000259" key="1">
    <source>
        <dbReference type="PROSITE" id="PS50075"/>
    </source>
</evidence>
<dbReference type="Proteomes" id="UP001606300">
    <property type="component" value="Unassembled WGS sequence"/>
</dbReference>
<dbReference type="PROSITE" id="PS50075">
    <property type="entry name" value="CARRIER"/>
    <property type="match status" value="1"/>
</dbReference>
<reference evidence="2 3" key="1">
    <citation type="submission" date="2024-09" db="EMBL/GenBank/DDBJ databases">
        <title>Novel species of the genus Pelomonas and Roseateles isolated from streams.</title>
        <authorList>
            <person name="Lu H."/>
        </authorList>
    </citation>
    <scope>NUCLEOTIDE SEQUENCE [LARGE SCALE GENOMIC DNA]</scope>
    <source>
        <strain evidence="2 3">DC23W</strain>
    </source>
</reference>
<dbReference type="SUPFAM" id="SSF47336">
    <property type="entry name" value="ACP-like"/>
    <property type="match status" value="1"/>
</dbReference>
<name>A0ABW7EI50_9BURK</name>
<dbReference type="InterPro" id="IPR036736">
    <property type="entry name" value="ACP-like_sf"/>
</dbReference>
<sequence length="116" mass="12555">MAAPCRYCSPYKAISVSEPTVVTSAASTAQATPELEQELAVLFVQALNLEIQAADIDPSAPLYGDGLGLDSIDILEVALEVSHRYGFQLRSDDENNHQIFSSLRSLAAHVAQHRTK</sequence>
<comment type="caution">
    <text evidence="2">The sequence shown here is derived from an EMBL/GenBank/DDBJ whole genome shotgun (WGS) entry which is preliminary data.</text>
</comment>
<dbReference type="InterPro" id="IPR009081">
    <property type="entry name" value="PP-bd_ACP"/>
</dbReference>
<feature type="domain" description="Carrier" evidence="1">
    <location>
        <begin position="30"/>
        <end position="114"/>
    </location>
</feature>
<accession>A0ABW7EI50</accession>
<protein>
    <submittedName>
        <fullName evidence="2">Phosphopantetheine-binding protein</fullName>
    </submittedName>
</protein>